<accession>A0A0G4FVM4</accession>
<evidence type="ECO:0000313" key="4">
    <source>
        <dbReference type="Proteomes" id="UP000041254"/>
    </source>
</evidence>
<feature type="transmembrane region" description="Helical" evidence="2">
    <location>
        <begin position="107"/>
        <end position="129"/>
    </location>
</feature>
<feature type="coiled-coil region" evidence="1">
    <location>
        <begin position="31"/>
        <end position="58"/>
    </location>
</feature>
<dbReference type="EMBL" id="CDMY01000510">
    <property type="protein sequence ID" value="CEM19198.1"/>
    <property type="molecule type" value="Genomic_DNA"/>
</dbReference>
<keyword evidence="2" id="KW-0472">Membrane</keyword>
<gene>
    <name evidence="3" type="ORF">Vbra_16307</name>
</gene>
<dbReference type="Proteomes" id="UP000041254">
    <property type="component" value="Unassembled WGS sequence"/>
</dbReference>
<proteinExistence type="predicted"/>
<evidence type="ECO:0000256" key="1">
    <source>
        <dbReference type="SAM" id="Coils"/>
    </source>
</evidence>
<keyword evidence="2" id="KW-1133">Transmembrane helix</keyword>
<evidence type="ECO:0000313" key="3">
    <source>
        <dbReference type="EMBL" id="CEM19198.1"/>
    </source>
</evidence>
<keyword evidence="4" id="KW-1185">Reference proteome</keyword>
<organism evidence="3 4">
    <name type="scientific">Vitrella brassicaformis (strain CCMP3155)</name>
    <dbReference type="NCBI Taxonomy" id="1169540"/>
    <lineage>
        <taxon>Eukaryota</taxon>
        <taxon>Sar</taxon>
        <taxon>Alveolata</taxon>
        <taxon>Colpodellida</taxon>
        <taxon>Vitrellaceae</taxon>
        <taxon>Vitrella</taxon>
    </lineage>
</organism>
<evidence type="ECO:0000256" key="2">
    <source>
        <dbReference type="SAM" id="Phobius"/>
    </source>
</evidence>
<sequence>MGVLATGRSATAKDLATSKVMTFVPNVQPSVQSLQVQQQILQHELEALQQDLSQLQKAEKTFTAYRSKMEWRVRGGRLFWCLLLLQLPLALLLHFTTDQCNGEGFLSFSLCGLLWWVHSWNLGGVLYLLMHRVAPYFADDIGNAPHMDAIAEELQVSLDSLTQKLADAHQLLAQVTAVLEGL</sequence>
<dbReference type="VEuPathDB" id="CryptoDB:Vbra_16307"/>
<keyword evidence="1" id="KW-0175">Coiled coil</keyword>
<keyword evidence="2" id="KW-0812">Transmembrane</keyword>
<feature type="transmembrane region" description="Helical" evidence="2">
    <location>
        <begin position="78"/>
        <end position="95"/>
    </location>
</feature>
<name>A0A0G4FVM4_VITBC</name>
<dbReference type="InParanoid" id="A0A0G4FVM4"/>
<dbReference type="AlphaFoldDB" id="A0A0G4FVM4"/>
<reference evidence="3 4" key="1">
    <citation type="submission" date="2014-11" db="EMBL/GenBank/DDBJ databases">
        <authorList>
            <person name="Zhu J."/>
            <person name="Qi W."/>
            <person name="Song R."/>
        </authorList>
    </citation>
    <scope>NUCLEOTIDE SEQUENCE [LARGE SCALE GENOMIC DNA]</scope>
</reference>
<protein>
    <submittedName>
        <fullName evidence="3">Uncharacterized protein</fullName>
    </submittedName>
</protein>